<gene>
    <name evidence="3" type="ORF">IV431_17615</name>
</gene>
<accession>A0ABS0DU24</accession>
<feature type="chain" id="PRO_5046075705" evidence="2">
    <location>
        <begin position="21"/>
        <end position="262"/>
    </location>
</feature>
<comment type="caution">
    <text evidence="3">The sequence shown here is derived from an EMBL/GenBank/DDBJ whole genome shotgun (WGS) entry which is preliminary data.</text>
</comment>
<dbReference type="EMBL" id="JADOBH010000004">
    <property type="protein sequence ID" value="MBF7957379.1"/>
    <property type="molecule type" value="Genomic_DNA"/>
</dbReference>
<dbReference type="SUPFAM" id="SSF53254">
    <property type="entry name" value="Phosphoglycerate mutase-like"/>
    <property type="match status" value="1"/>
</dbReference>
<evidence type="ECO:0000256" key="2">
    <source>
        <dbReference type="SAM" id="SignalP"/>
    </source>
</evidence>
<keyword evidence="2" id="KW-0732">Signal</keyword>
<dbReference type="Proteomes" id="UP000600307">
    <property type="component" value="Unassembled WGS sequence"/>
</dbReference>
<dbReference type="Pfam" id="PF00300">
    <property type="entry name" value="His_Phos_1"/>
    <property type="match status" value="1"/>
</dbReference>
<keyword evidence="4" id="KW-1185">Reference proteome</keyword>
<reference evidence="3 4" key="1">
    <citation type="submission" date="2020-11" db="EMBL/GenBank/DDBJ databases">
        <title>Taxonomic investigation of Rahnella spp.</title>
        <authorList>
            <person name="Lee S.D."/>
        </authorList>
    </citation>
    <scope>NUCLEOTIDE SEQUENCE [LARGE SCALE GENOMIC DNA]</scope>
    <source>
        <strain evidence="3 4">SAP-10</strain>
    </source>
</reference>
<sequence>MRKLHAVLTSLLLISGSALAQIHDNQKGEVDVYFVRHGQTIFNQYDRVQGWSDTPLTTEGTEVARAFGVGSRAIDFTQYYSSDLGRQRETLALIMQAHHSKQMPTELEDLREVFFGGFEGLSNETMNSAAGQALGFHTHDEMTLLRQQGKMPLTQLADAIHKADEKQDAETALQVRNRMQRALHYMVANALVHHDRNILAVSSGMSIGIMISDMTDSPLKNKGMGNAAVVKIEYRDGQYNVKNIGDMHFVNDGMKVIKNDRQ</sequence>
<evidence type="ECO:0000313" key="4">
    <source>
        <dbReference type="Proteomes" id="UP000600307"/>
    </source>
</evidence>
<dbReference type="Gene3D" id="3.40.50.1240">
    <property type="entry name" value="Phosphoglycerate mutase-like"/>
    <property type="match status" value="1"/>
</dbReference>
<protein>
    <submittedName>
        <fullName evidence="3">Histidine phosphatase family protein</fullName>
    </submittedName>
</protein>
<dbReference type="PANTHER" id="PTHR46517:SF1">
    <property type="entry name" value="FRUCTOSE-2,6-BISPHOSPHATASE TIGAR"/>
    <property type="match status" value="1"/>
</dbReference>
<feature type="signal peptide" evidence="2">
    <location>
        <begin position="1"/>
        <end position="20"/>
    </location>
</feature>
<dbReference type="InterPro" id="IPR051695">
    <property type="entry name" value="Phosphoglycerate_Mutase"/>
</dbReference>
<keyword evidence="1" id="KW-0378">Hydrolase</keyword>
<evidence type="ECO:0000313" key="3">
    <source>
        <dbReference type="EMBL" id="MBF7957379.1"/>
    </source>
</evidence>
<evidence type="ECO:0000256" key="1">
    <source>
        <dbReference type="ARBA" id="ARBA00022801"/>
    </source>
</evidence>
<name>A0ABS0DU24_9GAMM</name>
<dbReference type="SMART" id="SM00855">
    <property type="entry name" value="PGAM"/>
    <property type="match status" value="1"/>
</dbReference>
<dbReference type="InterPro" id="IPR029033">
    <property type="entry name" value="His_PPase_superfam"/>
</dbReference>
<organism evidence="3 4">
    <name type="scientific">Rahnella victoriana</name>
    <dbReference type="NCBI Taxonomy" id="1510570"/>
    <lineage>
        <taxon>Bacteria</taxon>
        <taxon>Pseudomonadati</taxon>
        <taxon>Pseudomonadota</taxon>
        <taxon>Gammaproteobacteria</taxon>
        <taxon>Enterobacterales</taxon>
        <taxon>Yersiniaceae</taxon>
        <taxon>Rahnella</taxon>
    </lineage>
</organism>
<dbReference type="InterPro" id="IPR013078">
    <property type="entry name" value="His_Pase_superF_clade-1"/>
</dbReference>
<dbReference type="CDD" id="cd07067">
    <property type="entry name" value="HP_PGM_like"/>
    <property type="match status" value="1"/>
</dbReference>
<dbReference type="PANTHER" id="PTHR46517">
    <property type="entry name" value="FRUCTOSE-2,6-BISPHOSPHATASE TIGAR"/>
    <property type="match status" value="1"/>
</dbReference>
<proteinExistence type="predicted"/>
<dbReference type="RefSeq" id="WP_119824076.1">
    <property type="nucleotide sequence ID" value="NZ_JADOBH010000004.1"/>
</dbReference>